<dbReference type="Pfam" id="PF05488">
    <property type="entry name" value="PAAR_motif"/>
    <property type="match status" value="1"/>
</dbReference>
<gene>
    <name evidence="2" type="ORF">SAMN05421672_12110</name>
</gene>
<reference evidence="2 3" key="1">
    <citation type="submission" date="2017-01" db="EMBL/GenBank/DDBJ databases">
        <authorList>
            <person name="Mah S.A."/>
            <person name="Swanson W.J."/>
            <person name="Moy G.W."/>
            <person name="Vacquier V.D."/>
        </authorList>
    </citation>
    <scope>NUCLEOTIDE SEQUENCE [LARGE SCALE GENOMIC DNA]</scope>
    <source>
        <strain evidence="2 3">ATCC 29606</strain>
    </source>
</reference>
<evidence type="ECO:0000313" key="2">
    <source>
        <dbReference type="EMBL" id="SIR37110.1"/>
    </source>
</evidence>
<protein>
    <submittedName>
        <fullName evidence="2">Zn-binding Pro-Ala-Ala-Arg (PAAR) domain-containing protein, incolved in TypeVI secretion</fullName>
    </submittedName>
</protein>
<dbReference type="Gene3D" id="2.60.200.60">
    <property type="match status" value="2"/>
</dbReference>
<feature type="region of interest" description="Disordered" evidence="1">
    <location>
        <begin position="1"/>
        <end position="29"/>
    </location>
</feature>
<proteinExistence type="predicted"/>
<evidence type="ECO:0000313" key="3">
    <source>
        <dbReference type="Proteomes" id="UP000186079"/>
    </source>
</evidence>
<dbReference type="AlphaFoldDB" id="A0A1N7AD60"/>
<name>A0A1N7AD60_9PSED</name>
<feature type="compositionally biased region" description="Polar residues" evidence="1">
    <location>
        <begin position="70"/>
        <end position="81"/>
    </location>
</feature>
<dbReference type="Proteomes" id="UP000186079">
    <property type="component" value="Unassembled WGS sequence"/>
</dbReference>
<organism evidence="2 3">
    <name type="scientific">Pseudomonas flexibilis</name>
    <dbReference type="NCBI Taxonomy" id="706570"/>
    <lineage>
        <taxon>Bacteria</taxon>
        <taxon>Pseudomonadati</taxon>
        <taxon>Pseudomonadota</taxon>
        <taxon>Gammaproteobacteria</taxon>
        <taxon>Pseudomonadales</taxon>
        <taxon>Pseudomonadaceae</taxon>
        <taxon>Pseudomonas</taxon>
    </lineage>
</organism>
<accession>A0A1N7AD60</accession>
<dbReference type="CDD" id="cd14743">
    <property type="entry name" value="PAAR_CT_1"/>
    <property type="match status" value="1"/>
</dbReference>
<evidence type="ECO:0000256" key="1">
    <source>
        <dbReference type="SAM" id="MobiDB-lite"/>
    </source>
</evidence>
<dbReference type="EMBL" id="FTMC01000021">
    <property type="protein sequence ID" value="SIR37110.1"/>
    <property type="molecule type" value="Genomic_DNA"/>
</dbReference>
<sequence length="90" mass="8503">MSGKPAARVNDPTACPLPGHGNSPITAGSPDVLIENMAAARQGDPTACGATLAGALSATVLINGKPAAVQGSTGSHGNTVTAGAGTVLIG</sequence>
<feature type="region of interest" description="Disordered" evidence="1">
    <location>
        <begin position="67"/>
        <end position="90"/>
    </location>
</feature>
<dbReference type="InterPro" id="IPR008727">
    <property type="entry name" value="PAAR_motif"/>
</dbReference>